<feature type="region of interest" description="Disordered" evidence="3">
    <location>
        <begin position="436"/>
        <end position="460"/>
    </location>
</feature>
<sequence>MFKSGMRESTSNRVEMPEINYETALLLVEFAYCGKYEINTDNAQNLLEAADCYQFQMLKENCESFLLNTIELSNCFVLMKIAEVRCLPRLSAAALSFALKNFESIAKSKSFKELSFTALESYLSDDELVCGQEEAVYNAILTWLQSDKNDRSKYASKLLKCVRLGRINPRFIWDVIEKESLFSDADCLQYIHFASKFKMLGSSDRSSEFDAIGRPRTCSGITQAIVFVGGISGNQKLNEVFALIKPHVVLHDFTAKPKYVTLPNISTDHLRLHSYSVCESDNNIYITGGHCSIGNQGSTSDLVSTYQAGAHDWSTLPKMLSARERHGSAFVDGMLYVVGGLMAGKQKKRPSVLSKVEKYDPKYMQWSKVADLPKKCYSPGVISYKGKLHVIGGVSMVETAGPRLNQTAASTSASNISMQDPTSTGSVTNSVVGVNAAQGSAPGTSGTATGAQTQPSTPKTTSTKAELEFVQIYCPRKDEWITRNIGRKLARLACALYKDYVYIVSNNSKSIFRYCPNEYVLEEWLVIDREFRKLEFAGFVAYGGKLIITGGQRGDDTLNHVTVIEIETKKIVGTTFELPKAMCMHGCVLIEQHLKTLESAYKEKNHRVSLVDLPPGWELNSSGHPRYVGGRGHVIFRRREGEMANPVLNP</sequence>
<dbReference type="Proteomes" id="UP001158576">
    <property type="component" value="Chromosome 1"/>
</dbReference>
<dbReference type="SMART" id="SM00875">
    <property type="entry name" value="BACK"/>
    <property type="match status" value="1"/>
</dbReference>
<dbReference type="SUPFAM" id="SSF117281">
    <property type="entry name" value="Kelch motif"/>
    <property type="match status" value="2"/>
</dbReference>
<evidence type="ECO:0000256" key="2">
    <source>
        <dbReference type="ARBA" id="ARBA00022737"/>
    </source>
</evidence>
<dbReference type="InterPro" id="IPR017096">
    <property type="entry name" value="BTB-kelch_protein"/>
</dbReference>
<organism evidence="5 6">
    <name type="scientific">Oikopleura dioica</name>
    <name type="common">Tunicate</name>
    <dbReference type="NCBI Taxonomy" id="34765"/>
    <lineage>
        <taxon>Eukaryota</taxon>
        <taxon>Metazoa</taxon>
        <taxon>Chordata</taxon>
        <taxon>Tunicata</taxon>
        <taxon>Appendicularia</taxon>
        <taxon>Copelata</taxon>
        <taxon>Oikopleuridae</taxon>
        <taxon>Oikopleura</taxon>
    </lineage>
</organism>
<dbReference type="Pfam" id="PF07707">
    <property type="entry name" value="BACK"/>
    <property type="match status" value="1"/>
</dbReference>
<keyword evidence="1" id="KW-0880">Kelch repeat</keyword>
<proteinExistence type="predicted"/>
<dbReference type="InterPro" id="IPR011705">
    <property type="entry name" value="BACK"/>
</dbReference>
<evidence type="ECO:0000313" key="6">
    <source>
        <dbReference type="Proteomes" id="UP001158576"/>
    </source>
</evidence>
<dbReference type="PANTHER" id="PTHR24412">
    <property type="entry name" value="KELCH PROTEIN"/>
    <property type="match status" value="1"/>
</dbReference>
<accession>A0ABN7SW01</accession>
<name>A0ABN7SW01_OIKDI</name>
<dbReference type="Pfam" id="PF00651">
    <property type="entry name" value="BTB"/>
    <property type="match status" value="1"/>
</dbReference>
<reference evidence="5 6" key="1">
    <citation type="submission" date="2021-04" db="EMBL/GenBank/DDBJ databases">
        <authorList>
            <person name="Bliznina A."/>
        </authorList>
    </citation>
    <scope>NUCLEOTIDE SEQUENCE [LARGE SCALE GENOMIC DNA]</scope>
</reference>
<dbReference type="Gene3D" id="1.25.40.420">
    <property type="match status" value="1"/>
</dbReference>
<keyword evidence="6" id="KW-1185">Reference proteome</keyword>
<dbReference type="PANTHER" id="PTHR24412:SF495">
    <property type="entry name" value="KELCH-LIKE PROTEIN 24"/>
    <property type="match status" value="1"/>
</dbReference>
<dbReference type="InterPro" id="IPR015915">
    <property type="entry name" value="Kelch-typ_b-propeller"/>
</dbReference>
<dbReference type="EMBL" id="OU015566">
    <property type="protein sequence ID" value="CAG5105976.1"/>
    <property type="molecule type" value="Genomic_DNA"/>
</dbReference>
<gene>
    <name evidence="5" type="ORF">OKIOD_LOCUS11387</name>
</gene>
<dbReference type="Gene3D" id="3.30.710.10">
    <property type="entry name" value="Potassium Channel Kv1.1, Chain A"/>
    <property type="match status" value="1"/>
</dbReference>
<dbReference type="InterPro" id="IPR011333">
    <property type="entry name" value="SKP1/BTB/POZ_sf"/>
</dbReference>
<dbReference type="PIRSF" id="PIRSF037037">
    <property type="entry name" value="Kelch-like_protein_gigaxonin"/>
    <property type="match status" value="1"/>
</dbReference>
<feature type="domain" description="BACK" evidence="4">
    <location>
        <begin position="75"/>
        <end position="177"/>
    </location>
</feature>
<evidence type="ECO:0000259" key="4">
    <source>
        <dbReference type="SMART" id="SM00875"/>
    </source>
</evidence>
<evidence type="ECO:0000313" key="5">
    <source>
        <dbReference type="EMBL" id="CAG5105976.1"/>
    </source>
</evidence>
<evidence type="ECO:0000256" key="3">
    <source>
        <dbReference type="SAM" id="MobiDB-lite"/>
    </source>
</evidence>
<dbReference type="InterPro" id="IPR000210">
    <property type="entry name" value="BTB/POZ_dom"/>
</dbReference>
<evidence type="ECO:0000256" key="1">
    <source>
        <dbReference type="ARBA" id="ARBA00022441"/>
    </source>
</evidence>
<protein>
    <submittedName>
        <fullName evidence="5">Oidioi.mRNA.OKI2018_I69.chr1.g2622.t1.cds</fullName>
    </submittedName>
</protein>
<dbReference type="SUPFAM" id="SSF54695">
    <property type="entry name" value="POZ domain"/>
    <property type="match status" value="1"/>
</dbReference>
<dbReference type="SMART" id="SM00612">
    <property type="entry name" value="Kelch"/>
    <property type="match status" value="3"/>
</dbReference>
<keyword evidence="2" id="KW-0677">Repeat</keyword>
<dbReference type="Pfam" id="PF01344">
    <property type="entry name" value="Kelch_1"/>
    <property type="match status" value="1"/>
</dbReference>
<dbReference type="InterPro" id="IPR006652">
    <property type="entry name" value="Kelch_1"/>
</dbReference>
<dbReference type="Gene3D" id="2.120.10.80">
    <property type="entry name" value="Kelch-type beta propeller"/>
    <property type="match status" value="2"/>
</dbReference>